<name>A0AAV7H5U6_DENCH</name>
<dbReference type="Pfam" id="PF00226">
    <property type="entry name" value="DnaJ"/>
    <property type="match status" value="1"/>
</dbReference>
<feature type="domain" description="J" evidence="1">
    <location>
        <begin position="90"/>
        <end position="153"/>
    </location>
</feature>
<dbReference type="PANTHER" id="PTHR44240">
    <property type="entry name" value="DNAJ DOMAIN (PROKARYOTIC HEAT SHOCK PROTEIN)-RELATED"/>
    <property type="match status" value="1"/>
</dbReference>
<dbReference type="PROSITE" id="PS00636">
    <property type="entry name" value="DNAJ_1"/>
    <property type="match status" value="1"/>
</dbReference>
<evidence type="ECO:0000313" key="3">
    <source>
        <dbReference type="Proteomes" id="UP000775213"/>
    </source>
</evidence>
<accession>A0AAV7H5U6</accession>
<dbReference type="PANTHER" id="PTHR44240:SF10">
    <property type="entry name" value="J DOMAIN-CONTAINING PROTEIN"/>
    <property type="match status" value="1"/>
</dbReference>
<dbReference type="InterPro" id="IPR018253">
    <property type="entry name" value="DnaJ_domain_CS"/>
</dbReference>
<dbReference type="Gene3D" id="1.10.287.110">
    <property type="entry name" value="DnaJ domain"/>
    <property type="match status" value="1"/>
</dbReference>
<evidence type="ECO:0000313" key="2">
    <source>
        <dbReference type="EMBL" id="KAH0463434.1"/>
    </source>
</evidence>
<dbReference type="Proteomes" id="UP000775213">
    <property type="component" value="Unassembled WGS sequence"/>
</dbReference>
<comment type="caution">
    <text evidence="2">The sequence shown here is derived from an EMBL/GenBank/DDBJ whole genome shotgun (WGS) entry which is preliminary data.</text>
</comment>
<dbReference type="InterPro" id="IPR036869">
    <property type="entry name" value="J_dom_sf"/>
</dbReference>
<gene>
    <name evidence="2" type="ORF">IEQ34_008016</name>
</gene>
<dbReference type="CDD" id="cd06257">
    <property type="entry name" value="DnaJ"/>
    <property type="match status" value="1"/>
</dbReference>
<keyword evidence="3" id="KW-1185">Reference proteome</keyword>
<dbReference type="InterPro" id="IPR001623">
    <property type="entry name" value="DnaJ_domain"/>
</dbReference>
<proteinExistence type="predicted"/>
<dbReference type="SUPFAM" id="SSF46565">
    <property type="entry name" value="Chaperone J-domain"/>
    <property type="match status" value="1"/>
</dbReference>
<dbReference type="GO" id="GO:0005783">
    <property type="term" value="C:endoplasmic reticulum"/>
    <property type="evidence" value="ECO:0007669"/>
    <property type="project" value="UniProtKB-ARBA"/>
</dbReference>
<protein>
    <recommendedName>
        <fullName evidence="1">J domain-containing protein</fullName>
    </recommendedName>
</protein>
<organism evidence="2 3">
    <name type="scientific">Dendrobium chrysotoxum</name>
    <name type="common">Orchid</name>
    <dbReference type="NCBI Taxonomy" id="161865"/>
    <lineage>
        <taxon>Eukaryota</taxon>
        <taxon>Viridiplantae</taxon>
        <taxon>Streptophyta</taxon>
        <taxon>Embryophyta</taxon>
        <taxon>Tracheophyta</taxon>
        <taxon>Spermatophyta</taxon>
        <taxon>Magnoliopsida</taxon>
        <taxon>Liliopsida</taxon>
        <taxon>Asparagales</taxon>
        <taxon>Orchidaceae</taxon>
        <taxon>Epidendroideae</taxon>
        <taxon>Malaxideae</taxon>
        <taxon>Dendrobiinae</taxon>
        <taxon>Dendrobium</taxon>
    </lineage>
</organism>
<dbReference type="PROSITE" id="PS50076">
    <property type="entry name" value="DNAJ_2"/>
    <property type="match status" value="1"/>
</dbReference>
<dbReference type="InterPro" id="IPR052276">
    <property type="entry name" value="Diphthamide-biosynth_chaperone"/>
</dbReference>
<dbReference type="SMART" id="SM00271">
    <property type="entry name" value="DnaJ"/>
    <property type="match status" value="1"/>
</dbReference>
<reference evidence="2 3" key="1">
    <citation type="journal article" date="2021" name="Hortic Res">
        <title>Chromosome-scale assembly of the Dendrobium chrysotoxum genome enhances the understanding of orchid evolution.</title>
        <authorList>
            <person name="Zhang Y."/>
            <person name="Zhang G.Q."/>
            <person name="Zhang D."/>
            <person name="Liu X.D."/>
            <person name="Xu X.Y."/>
            <person name="Sun W.H."/>
            <person name="Yu X."/>
            <person name="Zhu X."/>
            <person name="Wang Z.W."/>
            <person name="Zhao X."/>
            <person name="Zhong W.Y."/>
            <person name="Chen H."/>
            <person name="Yin W.L."/>
            <person name="Huang T."/>
            <person name="Niu S.C."/>
            <person name="Liu Z.J."/>
        </authorList>
    </citation>
    <scope>NUCLEOTIDE SEQUENCE [LARGE SCALE GENOMIC DNA]</scope>
    <source>
        <strain evidence="2">Lindl</strain>
    </source>
</reference>
<evidence type="ECO:0000259" key="1">
    <source>
        <dbReference type="PROSITE" id="PS50076"/>
    </source>
</evidence>
<sequence length="181" mass="20359">MLEVKDLEVSMATYALTYEPNSSPIIPNSANEFHMIASPNFSLPRPHFLGRRNAVPRPSPPPTHLPLRSPTIAAASAPERASTTHPPPISLYDVLGLEEKANIREIKAAYRILARTCHPDVRSGASADEFMNIHAAYSTLSDPTKRAEYDRELIALRRLPPRSYRFSGRAPRRTWETDQCW</sequence>
<dbReference type="AlphaFoldDB" id="A0AAV7H5U6"/>
<dbReference type="PRINTS" id="PR00625">
    <property type="entry name" value="JDOMAIN"/>
</dbReference>
<dbReference type="EMBL" id="JAGFBR010000008">
    <property type="protein sequence ID" value="KAH0463434.1"/>
    <property type="molecule type" value="Genomic_DNA"/>
</dbReference>